<feature type="binding site" evidence="7">
    <location>
        <begin position="226"/>
        <end position="228"/>
    </location>
    <ligand>
        <name>GTP</name>
        <dbReference type="ChEBI" id="CHEBI:37565"/>
    </ligand>
</feature>
<sequence>MVMKQVVVLTGRLYTGKSGLASLLEKEFAFEVFKVSRHLKNVSESQGERSNRAALQDLGMKLDSDTDGEWLSKTIKSHIDNAKNLRPLVIDSVVNRRQLEHLRKLDDLNVVHVHLYAGRVELKGRSNHQDPAGNQGDYFDLDNIKDEEDILYFKHDADVRINTSRTDELDTLVRVAGRLGLYSSPDIRCVDVLIGGQYGSEGKGHVAAYLAKDYDVLVRVGGPNAGHTVSSSSGLYTYHHLPSGSKDTRAKLLLGPGTTIYVKTLLQEIKDCGISPDRLFIDPQAMIIEDRDLESEQGLVGSIASTGRGSGAAQARRITGRHDSELRLAKDVPELRSFVGDEAPYRGSTLNQLELAYYQRKLILLEGTQGSGLSIFHGNYPYVTSRDTNVGGCLAEAGISPNRIRRTLMVVRPTPIRVGNPDGSNGETSGPLKHEVTFEEVSKAAGLDPMEVSGYERTSTTNRARRVGWFEWDQFRRACALNAPTDIVLTFADYIDESNRNARRFEQLTEDTIKFVEELERIAKAPVSLINTRFVRPEKGGIDLRTVIDRRNWNSFSKSEGP</sequence>
<feature type="binding site" evidence="7">
    <location>
        <begin position="491"/>
        <end position="493"/>
    </location>
    <ligand>
        <name>GTP</name>
        <dbReference type="ChEBI" id="CHEBI:37565"/>
    </ligand>
</feature>
<accession>A0A4Z1CHY0</accession>
<dbReference type="GO" id="GO:0044208">
    <property type="term" value="P:'de novo' AMP biosynthetic process"/>
    <property type="evidence" value="ECO:0007669"/>
    <property type="project" value="UniProtKB-UniRule"/>
</dbReference>
<dbReference type="AlphaFoldDB" id="A0A4Z1CHY0"/>
<feature type="binding site" description="in other chain" evidence="7">
    <location>
        <begin position="224"/>
        <end position="227"/>
    </location>
    <ligand>
        <name>IMP</name>
        <dbReference type="ChEBI" id="CHEBI:58053"/>
        <note>ligand shared between dimeric partners</note>
    </ligand>
</feature>
<comment type="subcellular location">
    <subcellularLocation>
        <location evidence="7">Cytoplasm</location>
    </subcellularLocation>
</comment>
<dbReference type="SMART" id="SM00788">
    <property type="entry name" value="Adenylsucc_synt"/>
    <property type="match status" value="1"/>
</dbReference>
<proteinExistence type="inferred from homology"/>
<evidence type="ECO:0000256" key="7">
    <source>
        <dbReference type="HAMAP-Rule" id="MF_00011"/>
    </source>
</evidence>
<feature type="binding site" description="in other chain" evidence="7">
    <location>
        <position position="463"/>
    </location>
    <ligand>
        <name>IMP</name>
        <dbReference type="ChEBI" id="CHEBI:58053"/>
        <note>ligand shared between dimeric partners</note>
    </ligand>
</feature>
<comment type="caution">
    <text evidence="7">Lacks conserved residue(s) required for the propagation of feature annotation.</text>
</comment>
<organism evidence="8 9">
    <name type="scientific">Marinobacter confluentis</name>
    <dbReference type="NCBI Taxonomy" id="1697557"/>
    <lineage>
        <taxon>Bacteria</taxon>
        <taxon>Pseudomonadati</taxon>
        <taxon>Pseudomonadota</taxon>
        <taxon>Gammaproteobacteria</taxon>
        <taxon>Pseudomonadales</taxon>
        <taxon>Marinobacteraceae</taxon>
        <taxon>Marinobacter</taxon>
    </lineage>
</organism>
<comment type="similarity">
    <text evidence="7">Belongs to the adenylosuccinate synthetase family.</text>
</comment>
<dbReference type="GO" id="GO:0004019">
    <property type="term" value="F:adenylosuccinate synthase activity"/>
    <property type="evidence" value="ECO:0007669"/>
    <property type="project" value="UniProtKB-UniRule"/>
</dbReference>
<keyword evidence="6 7" id="KW-0342">GTP-binding</keyword>
<dbReference type="Proteomes" id="UP000298325">
    <property type="component" value="Unassembled WGS sequence"/>
</dbReference>
<comment type="cofactor">
    <cofactor evidence="7">
        <name>Mg(2+)</name>
        <dbReference type="ChEBI" id="CHEBI:18420"/>
    </cofactor>
    <text evidence="7">Binds 1 Mg(2+) ion per subunit.</text>
</comment>
<dbReference type="GO" id="GO:0005525">
    <property type="term" value="F:GTP binding"/>
    <property type="evidence" value="ECO:0007669"/>
    <property type="project" value="UniProtKB-UniRule"/>
</dbReference>
<dbReference type="SUPFAM" id="SSF52540">
    <property type="entry name" value="P-loop containing nucleoside triphosphate hydrolases"/>
    <property type="match status" value="1"/>
</dbReference>
<feature type="active site" description="Proton donor" evidence="7">
    <location>
        <position position="227"/>
    </location>
</feature>
<keyword evidence="9" id="KW-1185">Reference proteome</keyword>
<feature type="binding site" description="in other chain" evidence="7">
    <location>
        <position position="369"/>
    </location>
    <ligand>
        <name>IMP</name>
        <dbReference type="ChEBI" id="CHEBI:58053"/>
        <note>ligand shared between dimeric partners</note>
    </ligand>
</feature>
<dbReference type="OrthoDB" id="6057000at2"/>
<dbReference type="UniPathway" id="UPA00075">
    <property type="reaction ID" value="UER00335"/>
</dbReference>
<keyword evidence="3 7" id="KW-0547">Nucleotide-binding</keyword>
<name>A0A4Z1CHY0_9GAMM</name>
<evidence type="ECO:0000313" key="9">
    <source>
        <dbReference type="Proteomes" id="UP000298325"/>
    </source>
</evidence>
<feature type="binding site" evidence="7">
    <location>
        <position position="465"/>
    </location>
    <ligand>
        <name>GTP</name>
        <dbReference type="ChEBI" id="CHEBI:37565"/>
    </ligand>
</feature>
<evidence type="ECO:0000256" key="2">
    <source>
        <dbReference type="ARBA" id="ARBA00022723"/>
    </source>
</evidence>
<evidence type="ECO:0000256" key="5">
    <source>
        <dbReference type="ARBA" id="ARBA00022842"/>
    </source>
</evidence>
<comment type="caution">
    <text evidence="8">The sequence shown here is derived from an EMBL/GenBank/DDBJ whole genome shotgun (WGS) entry which is preliminary data.</text>
</comment>
<dbReference type="GO" id="GO:0000287">
    <property type="term" value="F:magnesium ion binding"/>
    <property type="evidence" value="ECO:0007669"/>
    <property type="project" value="UniProtKB-UniRule"/>
</dbReference>
<comment type="pathway">
    <text evidence="7">Purine metabolism; AMP biosynthesis via de novo pathway; AMP from IMP: step 1/2.</text>
</comment>
<comment type="catalytic activity">
    <reaction evidence="7">
        <text>IMP + L-aspartate + GTP = N(6)-(1,2-dicarboxyethyl)-AMP + GDP + phosphate + 2 H(+)</text>
        <dbReference type="Rhea" id="RHEA:15753"/>
        <dbReference type="ChEBI" id="CHEBI:15378"/>
        <dbReference type="ChEBI" id="CHEBI:29991"/>
        <dbReference type="ChEBI" id="CHEBI:37565"/>
        <dbReference type="ChEBI" id="CHEBI:43474"/>
        <dbReference type="ChEBI" id="CHEBI:57567"/>
        <dbReference type="ChEBI" id="CHEBI:58053"/>
        <dbReference type="ChEBI" id="CHEBI:58189"/>
        <dbReference type="EC" id="6.3.4.4"/>
    </reaction>
</comment>
<comment type="subunit">
    <text evidence="7">Homodimer.</text>
</comment>
<keyword evidence="4 7" id="KW-0658">Purine biosynthesis</keyword>
<dbReference type="Gene3D" id="3.40.50.300">
    <property type="entry name" value="P-loop containing nucleotide triphosphate hydrolases"/>
    <property type="match status" value="1"/>
</dbReference>
<evidence type="ECO:0000256" key="1">
    <source>
        <dbReference type="ARBA" id="ARBA00022598"/>
    </source>
</evidence>
<feature type="binding site" description="in other chain" evidence="7">
    <location>
        <position position="306"/>
    </location>
    <ligand>
        <name>IMP</name>
        <dbReference type="ChEBI" id="CHEBI:58053"/>
        <note>ligand shared between dimeric partners</note>
    </ligand>
</feature>
<dbReference type="EMBL" id="SRPF01000002">
    <property type="protein sequence ID" value="TGN40332.1"/>
    <property type="molecule type" value="Genomic_DNA"/>
</dbReference>
<feature type="binding site" description="in other chain" evidence="7">
    <location>
        <position position="384"/>
    </location>
    <ligand>
        <name>IMP</name>
        <dbReference type="ChEBI" id="CHEBI:58053"/>
        <note>ligand shared between dimeric partners</note>
    </ligand>
</feature>
<keyword evidence="2 7" id="KW-0479">Metal-binding</keyword>
<feature type="binding site" evidence="7">
    <location>
        <begin position="459"/>
        <end position="465"/>
    </location>
    <ligand>
        <name>substrate</name>
    </ligand>
</feature>
<dbReference type="InterPro" id="IPR027417">
    <property type="entry name" value="P-loop_NTPase"/>
</dbReference>
<comment type="function">
    <text evidence="7">Plays an important role in the de novo pathway of purine nucleotide biosynthesis. Catalyzes the first committed step in the biosynthesis of AMP from IMP.</text>
</comment>
<dbReference type="InterPro" id="IPR042109">
    <property type="entry name" value="Adenylosuccinate_synth_dom1"/>
</dbReference>
<dbReference type="PANTHER" id="PTHR11846:SF0">
    <property type="entry name" value="ADENYLOSUCCINATE SYNTHETASE"/>
    <property type="match status" value="1"/>
</dbReference>
<dbReference type="InterPro" id="IPR042111">
    <property type="entry name" value="Adenylosuccinate_synth_dom3"/>
</dbReference>
<evidence type="ECO:0000256" key="3">
    <source>
        <dbReference type="ARBA" id="ARBA00022741"/>
    </source>
</evidence>
<dbReference type="HAMAP" id="MF_00011">
    <property type="entry name" value="Adenylosucc_synth"/>
    <property type="match status" value="1"/>
</dbReference>
<keyword evidence="5 7" id="KW-0460">Magnesium</keyword>
<protein>
    <recommendedName>
        <fullName evidence="7">Adenylosuccinate synthetase</fullName>
        <shortName evidence="7">AMPSase</shortName>
        <shortName evidence="7">AdSS</shortName>
        <ecNumber evidence="7">6.3.4.4</ecNumber>
    </recommendedName>
    <alternativeName>
        <fullName evidence="7">IMP--aspartate ligase</fullName>
    </alternativeName>
</protein>
<reference evidence="8 9" key="1">
    <citation type="submission" date="2019-04" db="EMBL/GenBank/DDBJ databases">
        <authorList>
            <person name="Park S."/>
            <person name="Yoon J.-H."/>
        </authorList>
    </citation>
    <scope>NUCLEOTIDE SEQUENCE [LARGE SCALE GENOMIC DNA]</scope>
    <source>
        <strain evidence="8 9">HJM-18</strain>
    </source>
</reference>
<evidence type="ECO:0000256" key="4">
    <source>
        <dbReference type="ARBA" id="ARBA00022755"/>
    </source>
</evidence>
<dbReference type="GO" id="GO:0005737">
    <property type="term" value="C:cytoplasm"/>
    <property type="evidence" value="ECO:0007669"/>
    <property type="project" value="UniProtKB-SubCell"/>
</dbReference>
<dbReference type="Gene3D" id="3.90.170.10">
    <property type="entry name" value="Adenylosuccinate Synthetase, subunit A, domain 3"/>
    <property type="match status" value="1"/>
</dbReference>
<dbReference type="EC" id="6.3.4.4" evidence="7"/>
<dbReference type="Pfam" id="PF00709">
    <property type="entry name" value="Adenylsucc_synt"/>
    <property type="match status" value="2"/>
</dbReference>
<keyword evidence="7" id="KW-0963">Cytoplasm</keyword>
<gene>
    <name evidence="7" type="primary">purA</name>
    <name evidence="8" type="ORF">E5Q11_08670</name>
</gene>
<dbReference type="PANTHER" id="PTHR11846">
    <property type="entry name" value="ADENYLOSUCCINATE SYNTHETASE"/>
    <property type="match status" value="1"/>
</dbReference>
<dbReference type="GO" id="GO:0046040">
    <property type="term" value="P:IMP metabolic process"/>
    <property type="evidence" value="ECO:0007669"/>
    <property type="project" value="TreeGrafter"/>
</dbReference>
<dbReference type="InterPro" id="IPR001114">
    <property type="entry name" value="Adenylosuccinate_synthetase"/>
</dbReference>
<feature type="binding site" evidence="7">
    <location>
        <position position="226"/>
    </location>
    <ligand>
        <name>Mg(2+)</name>
        <dbReference type="ChEBI" id="CHEBI:18420"/>
    </ligand>
</feature>
<evidence type="ECO:0000313" key="8">
    <source>
        <dbReference type="EMBL" id="TGN40332.1"/>
    </source>
</evidence>
<evidence type="ECO:0000256" key="6">
    <source>
        <dbReference type="ARBA" id="ARBA00023134"/>
    </source>
</evidence>
<keyword evidence="1 7" id="KW-0436">Ligase</keyword>
<dbReference type="Gene3D" id="3.40.440.10">
    <property type="entry name" value="Adenylosuccinate Synthetase, subunit A, domain 1"/>
    <property type="match status" value="2"/>
</dbReference>